<keyword evidence="1" id="KW-1185">Reference proteome</keyword>
<dbReference type="AlphaFoldDB" id="A0A1I7XXT1"/>
<evidence type="ECO:0000313" key="2">
    <source>
        <dbReference type="WBParaSite" id="L893_g10574.t2"/>
    </source>
</evidence>
<organism evidence="1 2">
    <name type="scientific">Steinernema glaseri</name>
    <dbReference type="NCBI Taxonomy" id="37863"/>
    <lineage>
        <taxon>Eukaryota</taxon>
        <taxon>Metazoa</taxon>
        <taxon>Ecdysozoa</taxon>
        <taxon>Nematoda</taxon>
        <taxon>Chromadorea</taxon>
        <taxon>Rhabditida</taxon>
        <taxon>Tylenchina</taxon>
        <taxon>Panagrolaimomorpha</taxon>
        <taxon>Strongyloidoidea</taxon>
        <taxon>Steinernematidae</taxon>
        <taxon>Steinernema</taxon>
    </lineage>
</organism>
<evidence type="ECO:0000313" key="1">
    <source>
        <dbReference type="Proteomes" id="UP000095287"/>
    </source>
</evidence>
<dbReference type="WBParaSite" id="L893_g10574.t2">
    <property type="protein sequence ID" value="L893_g10574.t2"/>
    <property type="gene ID" value="L893_g10574"/>
</dbReference>
<name>A0A1I7XXT1_9BILA</name>
<sequence length="213" mass="24023">MFNLPSATTTIYLISMFQSYVGQMIPVFGIAQKPFVHFQCQLSLVDSVKGLCPVPDCEQGPPPKAPHRYLFRSFRSDKSSRRDIAAYLLHSNASILDALSQRVEILEEGEESRSFDSPSCERRTNAAPTEIRRATAPEGIVCVSKLSFGAMAIVTIARVFRLLTEQMSLKASIGLQKNSKYLDYGKHERFHHHAKSVKRVRYTFTFCPLFTVV</sequence>
<reference evidence="2" key="1">
    <citation type="submission" date="2016-11" db="UniProtKB">
        <authorList>
            <consortium name="WormBaseParasite"/>
        </authorList>
    </citation>
    <scope>IDENTIFICATION</scope>
</reference>
<proteinExistence type="predicted"/>
<dbReference type="Proteomes" id="UP000095287">
    <property type="component" value="Unplaced"/>
</dbReference>
<accession>A0A1I7XXT1</accession>
<protein>
    <submittedName>
        <fullName evidence="2">ZP domain-containing protein</fullName>
    </submittedName>
</protein>